<feature type="transmembrane region" description="Helical" evidence="1">
    <location>
        <begin position="280"/>
        <end position="301"/>
    </location>
</feature>
<feature type="transmembrane region" description="Helical" evidence="1">
    <location>
        <begin position="254"/>
        <end position="274"/>
    </location>
</feature>
<reference evidence="2 3" key="1">
    <citation type="submission" date="2012-06" db="EMBL/GenBank/DDBJ databases">
        <title>The complete chromosome of genome of Turneriella parva DSM 21527.</title>
        <authorList>
            <consortium name="US DOE Joint Genome Institute (JGI-PGF)"/>
            <person name="Lucas S."/>
            <person name="Han J."/>
            <person name="Lapidus A."/>
            <person name="Bruce D."/>
            <person name="Goodwin L."/>
            <person name="Pitluck S."/>
            <person name="Peters L."/>
            <person name="Kyrpides N."/>
            <person name="Mavromatis K."/>
            <person name="Ivanova N."/>
            <person name="Mikhailova N."/>
            <person name="Chertkov O."/>
            <person name="Detter J.C."/>
            <person name="Tapia R."/>
            <person name="Han C."/>
            <person name="Land M."/>
            <person name="Hauser L."/>
            <person name="Markowitz V."/>
            <person name="Cheng J.-F."/>
            <person name="Hugenholtz P."/>
            <person name="Woyke T."/>
            <person name="Wu D."/>
            <person name="Gronow S."/>
            <person name="Wellnitz S."/>
            <person name="Brambilla E."/>
            <person name="Klenk H.-P."/>
            <person name="Eisen J.A."/>
        </authorList>
    </citation>
    <scope>NUCLEOTIDE SEQUENCE [LARGE SCALE GENOMIC DNA]</scope>
    <source>
        <strain evidence="3">ATCC BAA-1111 / DSM 21527 / NCTC 11395 / H</strain>
    </source>
</reference>
<proteinExistence type="predicted"/>
<dbReference type="RefSeq" id="WP_014802775.1">
    <property type="nucleotide sequence ID" value="NC_018020.1"/>
</dbReference>
<dbReference type="HOGENOM" id="CLU_520678_0_0_12"/>
<dbReference type="PATRIC" id="fig|869212.3.peg.1611"/>
<feature type="transmembrane region" description="Helical" evidence="1">
    <location>
        <begin position="358"/>
        <end position="379"/>
    </location>
</feature>
<dbReference type="STRING" id="869212.Turpa_1616"/>
<evidence type="ECO:0008006" key="4">
    <source>
        <dbReference type="Google" id="ProtNLM"/>
    </source>
</evidence>
<feature type="transmembrane region" description="Helical" evidence="1">
    <location>
        <begin position="169"/>
        <end position="196"/>
    </location>
</feature>
<name>I4B4Q7_TURPD</name>
<dbReference type="AlphaFoldDB" id="I4B4Q7"/>
<dbReference type="Proteomes" id="UP000006048">
    <property type="component" value="Chromosome"/>
</dbReference>
<keyword evidence="3" id="KW-1185">Reference proteome</keyword>
<sequence>MILIVRDHRHLILVLAVALVLFVAFPFQLQSMEAYSYAAAIEKYYNLSTTFALAQGEYLPDFGRYHPNHPLGHVLAGIAFDWFKVPALSWIRFTNIFSTLAAAVFVYLLALQMRFSKGVSNAATALFLTTHSSLLAVFSGEWHMPSLALSLAGTWQVFAFALSGTKRRLYVGAFLLCVAVCYHTAALSYSVCLVVLLGFVRKNEWRHLLLVCAGALFVIGIVYFVVPFFVLQIEHPSDFLRTFFIYAHLDYERFGGFTWLWAAMQTIFHGFIFIPATIPVMNWFAVPFFMGIGVAAWRFFYSNVQIPIKIFCLFMLFGWPIALAIAGTRANAIYSWIFLSPLLCLLVAFTLRKLHAGLMTLAWILAIFLITWNFSQLVMPNHFYKRENVHLFKLPETMPKTKPVVFVVNDPVLTVGEIWYAGSELNYRNQNIFYPCCGEDSYLFRLRRWLTANPEAIVVSDGSPEQIEEFFNFQKLSYVRWLDQHVTWPAALLPATLYFIREPEYKYHKRLIIWLPQSKMTAY</sequence>
<keyword evidence="1" id="KW-0812">Transmembrane</keyword>
<keyword evidence="1" id="KW-0472">Membrane</keyword>
<keyword evidence="1" id="KW-1133">Transmembrane helix</keyword>
<gene>
    <name evidence="2" type="ordered locus">Turpa_1616</name>
</gene>
<evidence type="ECO:0000313" key="3">
    <source>
        <dbReference type="Proteomes" id="UP000006048"/>
    </source>
</evidence>
<evidence type="ECO:0000256" key="1">
    <source>
        <dbReference type="SAM" id="Phobius"/>
    </source>
</evidence>
<dbReference type="EMBL" id="CP002959">
    <property type="protein sequence ID" value="AFM12264.1"/>
    <property type="molecule type" value="Genomic_DNA"/>
</dbReference>
<feature type="transmembrane region" description="Helical" evidence="1">
    <location>
        <begin position="12"/>
        <end position="29"/>
    </location>
</feature>
<evidence type="ECO:0000313" key="2">
    <source>
        <dbReference type="EMBL" id="AFM12264.1"/>
    </source>
</evidence>
<feature type="transmembrane region" description="Helical" evidence="1">
    <location>
        <begin position="333"/>
        <end position="351"/>
    </location>
</feature>
<feature type="transmembrane region" description="Helical" evidence="1">
    <location>
        <begin position="90"/>
        <end position="111"/>
    </location>
</feature>
<feature type="transmembrane region" description="Helical" evidence="1">
    <location>
        <begin position="208"/>
        <end position="233"/>
    </location>
</feature>
<organism evidence="2 3">
    <name type="scientific">Turneriella parva (strain ATCC BAA-1111 / DSM 21527 / NCTC 11395 / H)</name>
    <name type="common">Leptospira parva</name>
    <dbReference type="NCBI Taxonomy" id="869212"/>
    <lineage>
        <taxon>Bacteria</taxon>
        <taxon>Pseudomonadati</taxon>
        <taxon>Spirochaetota</taxon>
        <taxon>Spirochaetia</taxon>
        <taxon>Leptospirales</taxon>
        <taxon>Leptospiraceae</taxon>
        <taxon>Turneriella</taxon>
    </lineage>
</organism>
<accession>I4B4Q7</accession>
<dbReference type="KEGG" id="tpx:Turpa_1616"/>
<feature type="transmembrane region" description="Helical" evidence="1">
    <location>
        <begin position="308"/>
        <end position="327"/>
    </location>
</feature>
<feature type="transmembrane region" description="Helical" evidence="1">
    <location>
        <begin position="118"/>
        <end position="138"/>
    </location>
</feature>
<protein>
    <recommendedName>
        <fullName evidence="4">Glycosyltransferase RgtA/B/C/D-like domain-containing protein</fullName>
    </recommendedName>
</protein>